<dbReference type="Proteomes" id="UP000218231">
    <property type="component" value="Unassembled WGS sequence"/>
</dbReference>
<organism evidence="1 2">
    <name type="scientific">Diploscapter pachys</name>
    <dbReference type="NCBI Taxonomy" id="2018661"/>
    <lineage>
        <taxon>Eukaryota</taxon>
        <taxon>Metazoa</taxon>
        <taxon>Ecdysozoa</taxon>
        <taxon>Nematoda</taxon>
        <taxon>Chromadorea</taxon>
        <taxon>Rhabditida</taxon>
        <taxon>Rhabditina</taxon>
        <taxon>Rhabditomorpha</taxon>
        <taxon>Rhabditoidea</taxon>
        <taxon>Rhabditidae</taxon>
        <taxon>Diploscapter</taxon>
    </lineage>
</organism>
<protein>
    <submittedName>
        <fullName evidence="1">Uncharacterized protein</fullName>
    </submittedName>
</protein>
<proteinExistence type="predicted"/>
<gene>
    <name evidence="1" type="ORF">WR25_09166</name>
</gene>
<dbReference type="AlphaFoldDB" id="A0A2A2JY82"/>
<evidence type="ECO:0000313" key="1">
    <source>
        <dbReference type="EMBL" id="PAV66655.1"/>
    </source>
</evidence>
<sequence>MMRAPRFGPGRPFFSAPTPTPVHPQLVEGWAPARAVSRVEGRASTRSARTGVGLCRGVPLLPRLAGEIVELLHRGIEIAVAFCVAKATNALDQNLLRRRLLAEQPHHLVGEIVKRLVHRALFLPRRQRRLHARRCQFDDLHLAVQRVAQRQRVAVDRRFGRAIGRRIDQRHEGKPGGDGDDHRIVLALQVVDQRVGQADRPQQVGRYRLFGIRQVALRFQRLEAHDAGIVDQHVEVGMRLDHTLGEVGHTLRAVDVDGHRVDSVAPVRDLVQRLLPAACDDDGIARIVPALC</sequence>
<comment type="caution">
    <text evidence="1">The sequence shown here is derived from an EMBL/GenBank/DDBJ whole genome shotgun (WGS) entry which is preliminary data.</text>
</comment>
<name>A0A2A2JY82_9BILA</name>
<keyword evidence="2" id="KW-1185">Reference proteome</keyword>
<evidence type="ECO:0000313" key="2">
    <source>
        <dbReference type="Proteomes" id="UP000218231"/>
    </source>
</evidence>
<dbReference type="EMBL" id="LIAE01010059">
    <property type="protein sequence ID" value="PAV66655.1"/>
    <property type="molecule type" value="Genomic_DNA"/>
</dbReference>
<accession>A0A2A2JY82</accession>
<reference evidence="1 2" key="1">
    <citation type="journal article" date="2017" name="Curr. Biol.">
        <title>Genome architecture and evolution of a unichromosomal asexual nematode.</title>
        <authorList>
            <person name="Fradin H."/>
            <person name="Zegar C."/>
            <person name="Gutwein M."/>
            <person name="Lucas J."/>
            <person name="Kovtun M."/>
            <person name="Corcoran D."/>
            <person name="Baugh L.R."/>
            <person name="Kiontke K."/>
            <person name="Gunsalus K."/>
            <person name="Fitch D.H."/>
            <person name="Piano F."/>
        </authorList>
    </citation>
    <scope>NUCLEOTIDE SEQUENCE [LARGE SCALE GENOMIC DNA]</scope>
    <source>
        <strain evidence="1">PF1309</strain>
    </source>
</reference>